<reference evidence="2 3" key="1">
    <citation type="submission" date="2015-01" db="EMBL/GenBank/DDBJ databases">
        <title>Genome Sequencing of Rickettsiales.</title>
        <authorList>
            <person name="Daugherty S.C."/>
            <person name="Su Q."/>
            <person name="Abolude K."/>
            <person name="Beier-Sexton M."/>
            <person name="Carlyon J.A."/>
            <person name="Carter R."/>
            <person name="Day N.P."/>
            <person name="Dumler S.J."/>
            <person name="Dyachenko V."/>
            <person name="Godinez A."/>
            <person name="Kurtti T.J."/>
            <person name="Lichay M."/>
            <person name="Mullins K.E."/>
            <person name="Ott S."/>
            <person name="Pappas-Brown V."/>
            <person name="Paris D.H."/>
            <person name="Patel P."/>
            <person name="Richards A.L."/>
            <person name="Sadzewicz L."/>
            <person name="Sears K."/>
            <person name="Seidman D."/>
            <person name="Sengamalay N."/>
            <person name="Stenos J."/>
            <person name="Tallon L.J."/>
            <person name="Vincent G."/>
            <person name="Fraser C.M."/>
            <person name="Munderloh U."/>
            <person name="Dunning-Hotopp J.C."/>
        </authorList>
    </citation>
    <scope>NUCLEOTIDE SEQUENCE [LARGE SCALE GENOMIC DNA]</scope>
    <source>
        <strain evidence="2 3">Ect</strain>
    </source>
</reference>
<keyword evidence="1" id="KW-0732">Signal</keyword>
<dbReference type="Pfam" id="PF11019">
    <property type="entry name" value="DUF2608"/>
    <property type="match status" value="1"/>
</dbReference>
<dbReference type="AlphaFoldDB" id="A0A0F3PGI3"/>
<name>A0A0F3PGI3_RICRH</name>
<dbReference type="InterPro" id="IPR022565">
    <property type="entry name" value="DUF2608"/>
</dbReference>
<dbReference type="RefSeq" id="WP_014365751.1">
    <property type="nucleotide sequence ID" value="NZ_LAOC01000001.1"/>
</dbReference>
<dbReference type="EMBL" id="LAOC01000001">
    <property type="protein sequence ID" value="KJV79021.1"/>
    <property type="molecule type" value="Genomic_DNA"/>
</dbReference>
<evidence type="ECO:0000313" key="2">
    <source>
        <dbReference type="EMBL" id="KJV79021.1"/>
    </source>
</evidence>
<organism evidence="2 3">
    <name type="scientific">Rickettsia rhipicephali str. Ect</name>
    <dbReference type="NCBI Taxonomy" id="1359199"/>
    <lineage>
        <taxon>Bacteria</taxon>
        <taxon>Pseudomonadati</taxon>
        <taxon>Pseudomonadota</taxon>
        <taxon>Alphaproteobacteria</taxon>
        <taxon>Rickettsiales</taxon>
        <taxon>Rickettsiaceae</taxon>
        <taxon>Rickettsieae</taxon>
        <taxon>Rickettsia</taxon>
        <taxon>spotted fever group</taxon>
    </lineage>
</organism>
<protein>
    <submittedName>
        <fullName evidence="2">Uncharacterized protein</fullName>
    </submittedName>
</protein>
<gene>
    <name evidence="2" type="ORF">RMAECT_1401</name>
</gene>
<sequence>MPTDAFAFNAPIRKELTKQLKEKYSEDELKYLFSSIFKIRRVQPVNSNMQDLINHLEQRNIPAIALTEWWTGKHGYITEMEKFRFKYLQQVDISFINTSPFKEDMISPEFKNKDGIPMLKSGVILTASADKGLVLKTLFWKNQIYILKRLFLLESVEKICHELNIDFQGIHYGAAKIASLPILDKENEQLRYEILEKEHIWLLDKELEERFKSK</sequence>
<comment type="caution">
    <text evidence="2">The sequence shown here is derived from an EMBL/GenBank/DDBJ whole genome shotgun (WGS) entry which is preliminary data.</text>
</comment>
<dbReference type="Proteomes" id="UP000033591">
    <property type="component" value="Unassembled WGS sequence"/>
</dbReference>
<proteinExistence type="predicted"/>
<accession>A0A0F3PGI3</accession>
<dbReference type="PATRIC" id="fig|1359199.3.peg.1381"/>
<evidence type="ECO:0000313" key="3">
    <source>
        <dbReference type="Proteomes" id="UP000033591"/>
    </source>
</evidence>
<evidence type="ECO:0000256" key="1">
    <source>
        <dbReference type="ARBA" id="ARBA00022729"/>
    </source>
</evidence>